<dbReference type="FunFam" id="3.10.20.90:FF:000046">
    <property type="entry name" value="Homocysteine-responsive endoplasmic reticulum-resident ubiquitin-like domain member 2 protein"/>
    <property type="match status" value="1"/>
</dbReference>
<dbReference type="InterPro" id="IPR039751">
    <property type="entry name" value="HERPUD1/2"/>
</dbReference>
<feature type="compositionally biased region" description="Polar residues" evidence="6">
    <location>
        <begin position="319"/>
        <end position="340"/>
    </location>
</feature>
<dbReference type="VEuPathDB" id="VectorBase:AFUN2_008718"/>
<feature type="domain" description="Ubiquitin-like" evidence="8">
    <location>
        <begin position="3"/>
        <end position="86"/>
    </location>
</feature>
<dbReference type="PROSITE" id="PS50053">
    <property type="entry name" value="UBIQUITIN_2"/>
    <property type="match status" value="1"/>
</dbReference>
<feature type="region of interest" description="Disordered" evidence="6">
    <location>
        <begin position="313"/>
        <end position="392"/>
    </location>
</feature>
<proteinExistence type="predicted"/>
<dbReference type="VEuPathDB" id="VectorBase:AFUN006626"/>
<dbReference type="SUPFAM" id="SSF54236">
    <property type="entry name" value="Ubiquitin-like"/>
    <property type="match status" value="1"/>
</dbReference>
<evidence type="ECO:0000256" key="2">
    <source>
        <dbReference type="ARBA" id="ARBA00022692"/>
    </source>
</evidence>
<dbReference type="InterPro" id="IPR000626">
    <property type="entry name" value="Ubiquitin-like_dom"/>
</dbReference>
<dbReference type="GO" id="GO:0030968">
    <property type="term" value="P:endoplasmic reticulum unfolded protein response"/>
    <property type="evidence" value="ECO:0007669"/>
    <property type="project" value="TreeGrafter"/>
</dbReference>
<feature type="compositionally biased region" description="Polar residues" evidence="6">
    <location>
        <begin position="167"/>
        <end position="184"/>
    </location>
</feature>
<comment type="subcellular location">
    <subcellularLocation>
        <location evidence="1">Membrane</location>
    </subcellularLocation>
</comment>
<dbReference type="STRING" id="62324.A0A182RK58"/>
<evidence type="ECO:0000256" key="3">
    <source>
        <dbReference type="ARBA" id="ARBA00022989"/>
    </source>
</evidence>
<feature type="compositionally biased region" description="Low complexity" evidence="6">
    <location>
        <begin position="363"/>
        <end position="392"/>
    </location>
</feature>
<feature type="transmembrane region" description="Helical" evidence="7">
    <location>
        <begin position="429"/>
        <end position="450"/>
    </location>
</feature>
<keyword evidence="3 7" id="KW-1133">Transmembrane helix</keyword>
<evidence type="ECO:0000256" key="4">
    <source>
        <dbReference type="ARBA" id="ARBA00023136"/>
    </source>
</evidence>
<keyword evidence="4 7" id="KW-0472">Membrane</keyword>
<dbReference type="AlphaFoldDB" id="A0A182RK58"/>
<accession>A0A182RK58</accession>
<feature type="compositionally biased region" description="Low complexity" evidence="6">
    <location>
        <begin position="94"/>
        <end position="151"/>
    </location>
</feature>
<dbReference type="GO" id="GO:0016020">
    <property type="term" value="C:membrane"/>
    <property type="evidence" value="ECO:0007669"/>
    <property type="project" value="UniProtKB-SubCell"/>
</dbReference>
<evidence type="ECO:0000313" key="9">
    <source>
        <dbReference type="EnsemblMetazoa" id="AFUN006626-PA"/>
    </source>
</evidence>
<dbReference type="EnsemblMetazoa" id="AFUN006626-RA">
    <property type="protein sequence ID" value="AFUN006626-PA"/>
    <property type="gene ID" value="AFUN006626"/>
</dbReference>
<dbReference type="Pfam" id="PF00240">
    <property type="entry name" value="ubiquitin"/>
    <property type="match status" value="1"/>
</dbReference>
<organism evidence="9">
    <name type="scientific">Anopheles funestus</name>
    <name type="common">African malaria mosquito</name>
    <dbReference type="NCBI Taxonomy" id="62324"/>
    <lineage>
        <taxon>Eukaryota</taxon>
        <taxon>Metazoa</taxon>
        <taxon>Ecdysozoa</taxon>
        <taxon>Arthropoda</taxon>
        <taxon>Hexapoda</taxon>
        <taxon>Insecta</taxon>
        <taxon>Pterygota</taxon>
        <taxon>Neoptera</taxon>
        <taxon>Endopterygota</taxon>
        <taxon>Diptera</taxon>
        <taxon>Nematocera</taxon>
        <taxon>Culicoidea</taxon>
        <taxon>Culicidae</taxon>
        <taxon>Anophelinae</taxon>
        <taxon>Anopheles</taxon>
    </lineage>
</organism>
<feature type="compositionally biased region" description="Polar residues" evidence="6">
    <location>
        <begin position="533"/>
        <end position="566"/>
    </location>
</feature>
<feature type="compositionally biased region" description="Low complexity" evidence="6">
    <location>
        <begin position="519"/>
        <end position="532"/>
    </location>
</feature>
<dbReference type="InterPro" id="IPR029071">
    <property type="entry name" value="Ubiquitin-like_domsf"/>
</dbReference>
<evidence type="ECO:0000256" key="1">
    <source>
        <dbReference type="ARBA" id="ARBA00004370"/>
    </source>
</evidence>
<name>A0A182RK58_ANOFN</name>
<feature type="region of interest" description="Disordered" evidence="6">
    <location>
        <begin position="514"/>
        <end position="569"/>
    </location>
</feature>
<feature type="region of interest" description="Disordered" evidence="6">
    <location>
        <begin position="83"/>
        <end position="184"/>
    </location>
</feature>
<dbReference type="PANTHER" id="PTHR12943:SF27">
    <property type="entry name" value="HOMOCYSTEINE-INDUCED ENDOPLASMIC RETICULUM PROTEIN, ISOFORM A"/>
    <property type="match status" value="1"/>
</dbReference>
<dbReference type="CDD" id="cd01790">
    <property type="entry name" value="Ubl_HERP"/>
    <property type="match status" value="1"/>
</dbReference>
<protein>
    <submittedName>
        <fullName evidence="9">Ubiquitin-like domain-containing protein</fullName>
    </submittedName>
</protein>
<dbReference type="Gene3D" id="3.10.20.90">
    <property type="entry name" value="Phosphatidylinositol 3-kinase Catalytic Subunit, Chain A, domain 1"/>
    <property type="match status" value="1"/>
</dbReference>
<evidence type="ECO:0000256" key="5">
    <source>
        <dbReference type="ARBA" id="ARBA00023230"/>
    </source>
</evidence>
<keyword evidence="5" id="KW-0834">Unfolded protein response</keyword>
<dbReference type="PANTHER" id="PTHR12943">
    <property type="entry name" value="HOMOCYSTEINE-RESPONSIVE ENDOPLASMIC RETICULUM-RESIDENT UNIQUITIN-LIKE DOMAIN HERPUD PROTEIN FAMILY MEMBER"/>
    <property type="match status" value="1"/>
</dbReference>
<keyword evidence="2 7" id="KW-0812">Transmembrane</keyword>
<evidence type="ECO:0000259" key="8">
    <source>
        <dbReference type="PROSITE" id="PS50053"/>
    </source>
</evidence>
<evidence type="ECO:0000256" key="7">
    <source>
        <dbReference type="SAM" id="Phobius"/>
    </source>
</evidence>
<reference evidence="9" key="1">
    <citation type="submission" date="2020-05" db="UniProtKB">
        <authorList>
            <consortium name="EnsemblMetazoa"/>
        </authorList>
    </citation>
    <scope>IDENTIFICATION</scope>
    <source>
        <strain evidence="9">FUMOZ</strain>
    </source>
</reference>
<evidence type="ECO:0000256" key="6">
    <source>
        <dbReference type="SAM" id="MobiDB-lite"/>
    </source>
</evidence>
<sequence>MDVTLIVKASNQQCEDLTIKCEPSWTIRRLKGHLTEVYPGKPSTDEQKLIYSGQLLSDSVVLKDVLRQYDGQQAHTVHLVFTPKNSYYGGGGSSSSSGSKSNANSKMVSNASTSSAGTSSSSSSNGASNNRNSSTSVGSSASSTYEGSSREGVNNSEESNGDGLRQRSATQARSTVRTSPRPSQFVEQTAALQNFMQHTYMQYLNQYINLINEQQTNANALYSGSGLPGANGSAETAPTTLNPLSGNQPFPAVPFVPIVQSTAMAGGFPNFAYYPCMTPAPYASGFPSTSNIPTASSDASDAGSVTGVLPGVPSGANPFLSSSTHPSTGMASTSGQQIPSPQIPGIVNPPSSSSLAAGDATTPATSANGAEATAAAPAEQAAPQDAAPAAAAPARARRFPNIVVEEQENNDWLDVFFSMCRVGILITVIYLYSSPMRCLTVLFIGVMLYLKKHLDRVYQAIDRRIPRLQPAQDANGVAQREQQPMVAQPNNNVPEHNPEQQLPNEANVSASGVDNVAKTNSSETESATSGTSDQQGSVNDDSTSNRTVVPRPRTSSAGRSTEQTPNIVEEEQQIERMTSEGEPAATAEQPAAEGQRMTFNDMTSFLGTLVITFFTSIIPDTPAA</sequence>
<dbReference type="SMART" id="SM00213">
    <property type="entry name" value="UBQ"/>
    <property type="match status" value="1"/>
</dbReference>